<dbReference type="SUPFAM" id="SSF54695">
    <property type="entry name" value="POZ domain"/>
    <property type="match status" value="1"/>
</dbReference>
<comment type="caution">
    <text evidence="2">The sequence shown here is derived from an EMBL/GenBank/DDBJ whole genome shotgun (WGS) entry which is preliminary data.</text>
</comment>
<dbReference type="EMBL" id="JALLPB020000525">
    <property type="protein sequence ID" value="KAL3808267.1"/>
    <property type="molecule type" value="Genomic_DNA"/>
</dbReference>
<dbReference type="InterPro" id="IPR011333">
    <property type="entry name" value="SKP1/BTB/POZ_sf"/>
</dbReference>
<dbReference type="Gene3D" id="3.30.710.10">
    <property type="entry name" value="Potassium Channel Kv1.1, Chain A"/>
    <property type="match status" value="1"/>
</dbReference>
<proteinExistence type="predicted"/>
<evidence type="ECO:0000313" key="3">
    <source>
        <dbReference type="Proteomes" id="UP001530377"/>
    </source>
</evidence>
<feature type="domain" description="Potassium channel tetramerisation-type BTB" evidence="1">
    <location>
        <begin position="65"/>
        <end position="127"/>
    </location>
</feature>
<protein>
    <recommendedName>
        <fullName evidence="1">Potassium channel tetramerisation-type BTB domain-containing protein</fullName>
    </recommendedName>
</protein>
<organism evidence="2 3">
    <name type="scientific">Cyclostephanos tholiformis</name>
    <dbReference type="NCBI Taxonomy" id="382380"/>
    <lineage>
        <taxon>Eukaryota</taxon>
        <taxon>Sar</taxon>
        <taxon>Stramenopiles</taxon>
        <taxon>Ochrophyta</taxon>
        <taxon>Bacillariophyta</taxon>
        <taxon>Coscinodiscophyceae</taxon>
        <taxon>Thalassiosirophycidae</taxon>
        <taxon>Stephanodiscales</taxon>
        <taxon>Stephanodiscaceae</taxon>
        <taxon>Cyclostephanos</taxon>
    </lineage>
</organism>
<name>A0ABD3R7C7_9STRA</name>
<accession>A0ABD3R7C7</accession>
<dbReference type="InterPro" id="IPR003131">
    <property type="entry name" value="T1-type_BTB"/>
</dbReference>
<evidence type="ECO:0000313" key="2">
    <source>
        <dbReference type="EMBL" id="KAL3808267.1"/>
    </source>
</evidence>
<evidence type="ECO:0000259" key="1">
    <source>
        <dbReference type="Pfam" id="PF02214"/>
    </source>
</evidence>
<gene>
    <name evidence="2" type="ORF">ACHAXA_001409</name>
</gene>
<dbReference type="Proteomes" id="UP001530377">
    <property type="component" value="Unassembled WGS sequence"/>
</dbReference>
<keyword evidence="3" id="KW-1185">Reference proteome</keyword>
<reference evidence="2 3" key="1">
    <citation type="submission" date="2024-10" db="EMBL/GenBank/DDBJ databases">
        <title>Updated reference genomes for cyclostephanoid diatoms.</title>
        <authorList>
            <person name="Roberts W.R."/>
            <person name="Alverson A.J."/>
        </authorList>
    </citation>
    <scope>NUCLEOTIDE SEQUENCE [LARGE SCALE GENOMIC DNA]</scope>
    <source>
        <strain evidence="2 3">AJA228-03</strain>
    </source>
</reference>
<dbReference type="Pfam" id="PF02214">
    <property type="entry name" value="BTB_2"/>
    <property type="match status" value="1"/>
</dbReference>
<dbReference type="AlphaFoldDB" id="A0ABD3R7C7"/>
<sequence length="292" mass="32715">MDKLHIASKSLNHAQLEYERDYNEQIFAFSQRESRLQDRMSQLISKKEEIAETNGNRDATDDDLVEVNAGGEIVVAKRSTLTQIQGTKFEAIFSGRWDKKLLRDSHGRIFLDVNPKCFRAIIDHLNEMLISSRDSPPSPPSVDGERKHLLQHQLDLFGIVPKVEIPESAILNDEGQCMVLFGFVPTVEMPNSTIIKHNGHCKILHDWLKEDCLDGSSSSFIKDPAMVYQVKRFTQTATTRAVLSPSSKRLVVESLGGIPTRPGRAAKIAMMSPTRLFCLHSPAAVFCLPAKC</sequence>